<dbReference type="InterPro" id="IPR050570">
    <property type="entry name" value="Cell_wall_metabolism_enzyme"/>
</dbReference>
<dbReference type="SUPFAM" id="SSF51261">
    <property type="entry name" value="Duplicated hybrid motif"/>
    <property type="match status" value="1"/>
</dbReference>
<dbReference type="Gene3D" id="2.70.70.10">
    <property type="entry name" value="Glucose Permease (Domain IIA)"/>
    <property type="match status" value="1"/>
</dbReference>
<comment type="caution">
    <text evidence="2">The sequence shown here is derived from an EMBL/GenBank/DDBJ whole genome shotgun (WGS) entry which is preliminary data.</text>
</comment>
<protein>
    <submittedName>
        <fullName evidence="2">M23 family metallopeptidase</fullName>
        <ecNumber evidence="2">3.4.-.-</ecNumber>
    </submittedName>
</protein>
<gene>
    <name evidence="2" type="ORF">SCD92_19585</name>
</gene>
<proteinExistence type="predicted"/>
<dbReference type="InterPro" id="IPR011055">
    <property type="entry name" value="Dup_hybrid_motif"/>
</dbReference>
<organism evidence="2 3">
    <name type="scientific">Gilvimarinus gilvus</name>
    <dbReference type="NCBI Taxonomy" id="3058038"/>
    <lineage>
        <taxon>Bacteria</taxon>
        <taxon>Pseudomonadati</taxon>
        <taxon>Pseudomonadota</taxon>
        <taxon>Gammaproteobacteria</taxon>
        <taxon>Cellvibrionales</taxon>
        <taxon>Cellvibrionaceae</taxon>
        <taxon>Gilvimarinus</taxon>
    </lineage>
</organism>
<keyword evidence="3" id="KW-1185">Reference proteome</keyword>
<evidence type="ECO:0000313" key="3">
    <source>
        <dbReference type="Proteomes" id="UP001273505"/>
    </source>
</evidence>
<keyword evidence="2" id="KW-0378">Hydrolase</keyword>
<dbReference type="GO" id="GO:0016787">
    <property type="term" value="F:hydrolase activity"/>
    <property type="evidence" value="ECO:0007669"/>
    <property type="project" value="UniProtKB-KW"/>
</dbReference>
<dbReference type="EC" id="3.4.-.-" evidence="2"/>
<sequence>MAKLSMAAVFESRLAVMVKASATLVKMKRTKKLLIVICLLLIAGFLIPERRAIPVLGASSADWNKDTFWYEPWGSSGVHKGVDVFAAEGTPVVASSDMIILFQGSLKKGGNVVVGLGAKWRLHYFAHLKENSESAPLWVKSGEKIGEVGVTGNAKGKPAHLHYSLVSLVPLPWLMDASTQGYKKAFYLNPIEYFGY</sequence>
<dbReference type="CDD" id="cd12797">
    <property type="entry name" value="M23_peptidase"/>
    <property type="match status" value="1"/>
</dbReference>
<dbReference type="PANTHER" id="PTHR21666:SF268">
    <property type="entry name" value="PEPTIDASE M23 DOMAIN-CONTAINING PROTEIN"/>
    <property type="match status" value="1"/>
</dbReference>
<reference evidence="2 3" key="1">
    <citation type="submission" date="2023-11" db="EMBL/GenBank/DDBJ databases">
        <title>Gilvimarinus fulvus sp. nov., isolated from the surface of Kelp.</title>
        <authorList>
            <person name="Sun Y.Y."/>
            <person name="Gong Y."/>
            <person name="Du Z.J."/>
        </authorList>
    </citation>
    <scope>NUCLEOTIDE SEQUENCE [LARGE SCALE GENOMIC DNA]</scope>
    <source>
        <strain evidence="2 3">SDUM040013</strain>
    </source>
</reference>
<feature type="domain" description="M23ase beta-sheet core" evidence="1">
    <location>
        <begin position="78"/>
        <end position="165"/>
    </location>
</feature>
<dbReference type="Proteomes" id="UP001273505">
    <property type="component" value="Unassembled WGS sequence"/>
</dbReference>
<dbReference type="Pfam" id="PF01551">
    <property type="entry name" value="Peptidase_M23"/>
    <property type="match status" value="1"/>
</dbReference>
<dbReference type="PANTHER" id="PTHR21666">
    <property type="entry name" value="PEPTIDASE-RELATED"/>
    <property type="match status" value="1"/>
</dbReference>
<name>A0ABU4S782_9GAMM</name>
<dbReference type="EMBL" id="JAXAFO010000085">
    <property type="protein sequence ID" value="MDX6851574.1"/>
    <property type="molecule type" value="Genomic_DNA"/>
</dbReference>
<dbReference type="InterPro" id="IPR016047">
    <property type="entry name" value="M23ase_b-sheet_dom"/>
</dbReference>
<evidence type="ECO:0000259" key="1">
    <source>
        <dbReference type="Pfam" id="PF01551"/>
    </source>
</evidence>
<accession>A0ABU4S782</accession>
<dbReference type="RefSeq" id="WP_302720725.1">
    <property type="nucleotide sequence ID" value="NZ_JAULRU010000173.1"/>
</dbReference>
<evidence type="ECO:0000313" key="2">
    <source>
        <dbReference type="EMBL" id="MDX6851574.1"/>
    </source>
</evidence>